<dbReference type="Gene3D" id="3.30.70.2740">
    <property type="match status" value="1"/>
</dbReference>
<dbReference type="InterPro" id="IPR016169">
    <property type="entry name" value="FAD-bd_PCMH_sub2"/>
</dbReference>
<dbReference type="InterPro" id="IPR051914">
    <property type="entry name" value="FAD-linked_OxidoTrans_Type4"/>
</dbReference>
<accession>A0A382YW74</accession>
<dbReference type="PANTHER" id="PTHR42934">
    <property type="entry name" value="GLYCOLATE OXIDASE SUBUNIT GLCD"/>
    <property type="match status" value="1"/>
</dbReference>
<dbReference type="InterPro" id="IPR016166">
    <property type="entry name" value="FAD-bd_PCMH"/>
</dbReference>
<dbReference type="Pfam" id="PF01565">
    <property type="entry name" value="FAD_binding_4"/>
    <property type="match status" value="1"/>
</dbReference>
<proteinExistence type="predicted"/>
<keyword evidence="2" id="KW-0274">FAD</keyword>
<dbReference type="SUPFAM" id="SSF55103">
    <property type="entry name" value="FAD-linked oxidases, C-terminal domain"/>
    <property type="match status" value="1"/>
</dbReference>
<dbReference type="GO" id="GO:0071949">
    <property type="term" value="F:FAD binding"/>
    <property type="evidence" value="ECO:0007669"/>
    <property type="project" value="InterPro"/>
</dbReference>
<dbReference type="SUPFAM" id="SSF56176">
    <property type="entry name" value="FAD-binding/transporter-associated domain-like"/>
    <property type="match status" value="1"/>
</dbReference>
<evidence type="ECO:0000313" key="4">
    <source>
        <dbReference type="EMBL" id="SVD87502.1"/>
    </source>
</evidence>
<dbReference type="PANTHER" id="PTHR42934:SF1">
    <property type="entry name" value="GLYCOLATE OXIDASE SUBUNIT GLCD"/>
    <property type="match status" value="1"/>
</dbReference>
<gene>
    <name evidence="4" type="ORF">METZ01_LOCUS440356</name>
</gene>
<evidence type="ECO:0000256" key="1">
    <source>
        <dbReference type="ARBA" id="ARBA00022630"/>
    </source>
</evidence>
<organism evidence="4">
    <name type="scientific">marine metagenome</name>
    <dbReference type="NCBI Taxonomy" id="408172"/>
    <lineage>
        <taxon>unclassified sequences</taxon>
        <taxon>metagenomes</taxon>
        <taxon>ecological metagenomes</taxon>
    </lineage>
</organism>
<dbReference type="InterPro" id="IPR006094">
    <property type="entry name" value="Oxid_FAD_bind_N"/>
</dbReference>
<evidence type="ECO:0000256" key="2">
    <source>
        <dbReference type="ARBA" id="ARBA00022827"/>
    </source>
</evidence>
<dbReference type="Pfam" id="PF02913">
    <property type="entry name" value="FAD-oxidase_C"/>
    <property type="match status" value="1"/>
</dbReference>
<dbReference type="AlphaFoldDB" id="A0A382YW74"/>
<name>A0A382YW74_9ZZZZ</name>
<dbReference type="InterPro" id="IPR004113">
    <property type="entry name" value="FAD-bd_oxidored_4_C"/>
</dbReference>
<dbReference type="InterPro" id="IPR016164">
    <property type="entry name" value="FAD-linked_Oxase-like_C"/>
</dbReference>
<evidence type="ECO:0000259" key="3">
    <source>
        <dbReference type="PROSITE" id="PS51387"/>
    </source>
</evidence>
<feature type="domain" description="FAD-binding PCMH-type" evidence="3">
    <location>
        <begin position="1"/>
        <end position="94"/>
    </location>
</feature>
<protein>
    <recommendedName>
        <fullName evidence="3">FAD-binding PCMH-type domain-containing protein</fullName>
    </recommendedName>
</protein>
<keyword evidence="1" id="KW-0285">Flavoprotein</keyword>
<feature type="non-terminal residue" evidence="4">
    <location>
        <position position="1"/>
    </location>
</feature>
<dbReference type="PROSITE" id="PS51387">
    <property type="entry name" value="FAD_PCMH"/>
    <property type="match status" value="1"/>
</dbReference>
<dbReference type="Gene3D" id="3.30.465.10">
    <property type="match status" value="1"/>
</dbReference>
<sequence>VQNKGFYYAPDPSSQIACSIGGNVAENSGGVHSLKYGTTTNNLLGVEVVFMDGSVTRFGGKAFDSPGYDLLGLVTGSEGLLCVITEVTVKILKKPQSVKAALIGFKTIEDGGNCVSEIIASGIIPAGMEMMDKALIHATDNFVKAGYPRDAESMLIVELDGTETEVTELLNRVSKIAKKNKSSSLKISKNEKQRLKFWAGRKAAFPACGDMAPDYYCMDGTIPRNKLADVLKEINRLSKKYGLPVANAFHAGDGNLHPLIM</sequence>
<dbReference type="GO" id="GO:0003824">
    <property type="term" value="F:catalytic activity"/>
    <property type="evidence" value="ECO:0007669"/>
    <property type="project" value="InterPro"/>
</dbReference>
<feature type="non-terminal residue" evidence="4">
    <location>
        <position position="261"/>
    </location>
</feature>
<dbReference type="InterPro" id="IPR036318">
    <property type="entry name" value="FAD-bd_PCMH-like_sf"/>
</dbReference>
<reference evidence="4" key="1">
    <citation type="submission" date="2018-05" db="EMBL/GenBank/DDBJ databases">
        <authorList>
            <person name="Lanie J.A."/>
            <person name="Ng W.-L."/>
            <person name="Kazmierczak K.M."/>
            <person name="Andrzejewski T.M."/>
            <person name="Davidsen T.M."/>
            <person name="Wayne K.J."/>
            <person name="Tettelin H."/>
            <person name="Glass J.I."/>
            <person name="Rusch D."/>
            <person name="Podicherti R."/>
            <person name="Tsui H.-C.T."/>
            <person name="Winkler M.E."/>
        </authorList>
    </citation>
    <scope>NUCLEOTIDE SEQUENCE</scope>
</reference>
<dbReference type="EMBL" id="UINC01179029">
    <property type="protein sequence ID" value="SVD87502.1"/>
    <property type="molecule type" value="Genomic_DNA"/>
</dbReference>